<dbReference type="GO" id="GO:0016226">
    <property type="term" value="P:iron-sulfur cluster assembly"/>
    <property type="evidence" value="ECO:0007669"/>
    <property type="project" value="InterPro"/>
</dbReference>
<accession>A0AAU7V9B9</accession>
<evidence type="ECO:0000259" key="1">
    <source>
        <dbReference type="Pfam" id="PF01592"/>
    </source>
</evidence>
<name>A0AAU7V9B9_9ACTO</name>
<feature type="domain" description="NIF system FeS cluster assembly NifU N-terminal" evidence="1">
    <location>
        <begin position="8"/>
        <end position="131"/>
    </location>
</feature>
<organism evidence="2">
    <name type="scientific">Scrofimicrobium appendicitidis</name>
    <dbReference type="NCBI Taxonomy" id="3079930"/>
    <lineage>
        <taxon>Bacteria</taxon>
        <taxon>Bacillati</taxon>
        <taxon>Actinomycetota</taxon>
        <taxon>Actinomycetes</taxon>
        <taxon>Actinomycetales</taxon>
        <taxon>Actinomycetaceae</taxon>
        <taxon>Scrofimicrobium</taxon>
    </lineage>
</organism>
<reference evidence="2" key="1">
    <citation type="submission" date="2023-11" db="EMBL/GenBank/DDBJ databases">
        <title>Scrofimicrobium hongkongense sp. nov., isolated from a patient with peritonitis.</title>
        <authorList>
            <person name="Lao H.Y."/>
            <person name="Wong A.Y.P."/>
            <person name="Ng T.L."/>
            <person name="Wong R.Y.L."/>
            <person name="Yau M.C.Y."/>
            <person name="Lam J.Y.W."/>
            <person name="Siu G.K.H."/>
        </authorList>
    </citation>
    <scope>NUCLEOTIDE SEQUENCE</scope>
    <source>
        <strain evidence="2">R131</strain>
    </source>
</reference>
<dbReference type="CDD" id="cd06664">
    <property type="entry name" value="IscU_like"/>
    <property type="match status" value="1"/>
</dbReference>
<dbReference type="EMBL" id="CP138335">
    <property type="protein sequence ID" value="XBW08867.1"/>
    <property type="molecule type" value="Genomic_DNA"/>
</dbReference>
<sequence>MSSLEQLYQQVILDHSRRRSGFGPIAGLEYTSHQVNPTCGDEVTLGVKVGPDGQLDEVHWEGDGCSISQASLSMMTEMVEGADLDRLRQLYHAMDTMMHSRGQGVDEELLDELEDAAALEGTSKFANRIKCSLLGWSALRDALAQAGYDIAITEEDSTDE</sequence>
<evidence type="ECO:0000313" key="2">
    <source>
        <dbReference type="EMBL" id="XBW08867.1"/>
    </source>
</evidence>
<dbReference type="InterPro" id="IPR002871">
    <property type="entry name" value="NIF_FeS_clus_asmbl_NifU_N"/>
</dbReference>
<protein>
    <submittedName>
        <fullName evidence="2">SUF system NifU family Fe-S cluster assembly protein</fullName>
    </submittedName>
</protein>
<dbReference type="GO" id="GO:0051536">
    <property type="term" value="F:iron-sulfur cluster binding"/>
    <property type="evidence" value="ECO:0007669"/>
    <property type="project" value="InterPro"/>
</dbReference>
<dbReference type="RefSeq" id="WP_350259067.1">
    <property type="nucleotide sequence ID" value="NZ_CP138335.1"/>
</dbReference>
<proteinExistence type="predicted"/>
<dbReference type="NCBIfam" id="TIGR01994">
    <property type="entry name" value="SUF_scaf_2"/>
    <property type="match status" value="1"/>
</dbReference>
<dbReference type="AlphaFoldDB" id="A0AAU7V9B9"/>
<dbReference type="GO" id="GO:0005506">
    <property type="term" value="F:iron ion binding"/>
    <property type="evidence" value="ECO:0007669"/>
    <property type="project" value="InterPro"/>
</dbReference>
<dbReference type="Pfam" id="PF01592">
    <property type="entry name" value="NifU_N"/>
    <property type="match status" value="1"/>
</dbReference>
<dbReference type="PANTHER" id="PTHR10093">
    <property type="entry name" value="IRON-SULFUR CLUSTER ASSEMBLY ENZYME NIFU HOMOLOG"/>
    <property type="match status" value="1"/>
</dbReference>
<dbReference type="SUPFAM" id="SSF82649">
    <property type="entry name" value="SufE/NifU"/>
    <property type="match status" value="1"/>
</dbReference>
<dbReference type="Gene3D" id="3.90.1010.10">
    <property type="match status" value="1"/>
</dbReference>
<gene>
    <name evidence="2" type="ORF">SAC06_04755</name>
</gene>
<dbReference type="KEGG" id="sapp:SAC06_04755"/>